<keyword evidence="2 3" id="KW-0413">Isomerase</keyword>
<keyword evidence="5" id="KW-1185">Reference proteome</keyword>
<dbReference type="PANTHER" id="PTHR11934">
    <property type="entry name" value="RIBOSE-5-PHOSPHATE ISOMERASE"/>
    <property type="match status" value="1"/>
</dbReference>
<evidence type="ECO:0000256" key="1">
    <source>
        <dbReference type="ARBA" id="ARBA00001713"/>
    </source>
</evidence>
<feature type="binding site" evidence="3">
    <location>
        <begin position="86"/>
        <end position="89"/>
    </location>
    <ligand>
        <name>substrate</name>
    </ligand>
</feature>
<protein>
    <recommendedName>
        <fullName evidence="3">Ribose-5-phosphate isomerase A</fullName>
        <ecNumber evidence="3">5.3.1.6</ecNumber>
    </recommendedName>
    <alternativeName>
        <fullName evidence="3">Phosphoriboisomerase A</fullName>
        <shortName evidence="3">PRI</shortName>
    </alternativeName>
</protein>
<gene>
    <name evidence="3 4" type="primary">rpiA</name>
    <name evidence="4" type="ORF">BN997_00932</name>
</gene>
<comment type="catalytic activity">
    <reaction evidence="1 3">
        <text>aldehydo-D-ribose 5-phosphate = D-ribulose 5-phosphate</text>
        <dbReference type="Rhea" id="RHEA:14657"/>
        <dbReference type="ChEBI" id="CHEBI:58121"/>
        <dbReference type="ChEBI" id="CHEBI:58273"/>
        <dbReference type="EC" id="5.3.1.6"/>
    </reaction>
</comment>
<dbReference type="EMBL" id="CDGG01000001">
    <property type="protein sequence ID" value="CEI81115.1"/>
    <property type="molecule type" value="Genomic_DNA"/>
</dbReference>
<feature type="binding site" evidence="3">
    <location>
        <position position="126"/>
    </location>
    <ligand>
        <name>substrate</name>
    </ligand>
</feature>
<dbReference type="STRING" id="545501.BN997_00932"/>
<dbReference type="Gene3D" id="3.30.70.260">
    <property type="match status" value="1"/>
</dbReference>
<dbReference type="SUPFAM" id="SSF100950">
    <property type="entry name" value="NagB/RpiA/CoA transferase-like"/>
    <property type="match status" value="1"/>
</dbReference>
<dbReference type="NCBIfam" id="TIGR00021">
    <property type="entry name" value="rpiA"/>
    <property type="match status" value="1"/>
</dbReference>
<feature type="binding site" evidence="3">
    <location>
        <begin position="30"/>
        <end position="33"/>
    </location>
    <ligand>
        <name>substrate</name>
    </ligand>
</feature>
<comment type="subunit">
    <text evidence="3">Homodimer.</text>
</comment>
<evidence type="ECO:0000313" key="5">
    <source>
        <dbReference type="Proteomes" id="UP000040453"/>
    </source>
</evidence>
<feature type="binding site" evidence="3">
    <location>
        <begin position="99"/>
        <end position="102"/>
    </location>
    <ligand>
        <name>substrate</name>
    </ligand>
</feature>
<dbReference type="AlphaFoldDB" id="A0A0A1M734"/>
<dbReference type="Pfam" id="PF06026">
    <property type="entry name" value="Rib_5-P_isom_A"/>
    <property type="match status" value="1"/>
</dbReference>
<evidence type="ECO:0000256" key="3">
    <source>
        <dbReference type="HAMAP-Rule" id="MF_00170"/>
    </source>
</evidence>
<dbReference type="InterPro" id="IPR004788">
    <property type="entry name" value="Ribose5P_isomerase_type_A"/>
</dbReference>
<sequence>MMNTQEQLKKAVGEKAATFVKDGMKVGLGSGSTVYWLVRALGERIEQEGIQIEGIPSSIQTGAWAKEFGVPLTNFAETKELDVTIDGSDEVDPDFQLIKGGGAALFREKIIAQAAEKLIIIVDESKMVDHLGAYALPVEILPFAWERTAHEIEKLDCVPVLRLKDGEPLVTDNGNYIVDCPFERIEDPADLDRKIQAIAGVVETGLFIDMADTVIIGSSEGVTIKDK</sequence>
<dbReference type="UniPathway" id="UPA00115">
    <property type="reaction ID" value="UER00412"/>
</dbReference>
<organism evidence="4 5">
    <name type="scientific">Oceanobacillus oncorhynchi</name>
    <dbReference type="NCBI Taxonomy" id="545501"/>
    <lineage>
        <taxon>Bacteria</taxon>
        <taxon>Bacillati</taxon>
        <taxon>Bacillota</taxon>
        <taxon>Bacilli</taxon>
        <taxon>Bacillales</taxon>
        <taxon>Bacillaceae</taxon>
        <taxon>Oceanobacillus</taxon>
    </lineage>
</organism>
<comment type="function">
    <text evidence="3">Catalyzes the reversible conversion of ribose-5-phosphate to ribulose 5-phosphate.</text>
</comment>
<feature type="active site" description="Proton acceptor" evidence="3">
    <location>
        <position position="108"/>
    </location>
</feature>
<dbReference type="Proteomes" id="UP000040453">
    <property type="component" value="Unassembled WGS sequence"/>
</dbReference>
<comment type="similarity">
    <text evidence="3">Belongs to the ribose 5-phosphate isomerase family.</text>
</comment>
<dbReference type="SUPFAM" id="SSF75445">
    <property type="entry name" value="D-ribose-5-phosphate isomerase (RpiA), lid domain"/>
    <property type="match status" value="1"/>
</dbReference>
<evidence type="ECO:0000256" key="2">
    <source>
        <dbReference type="ARBA" id="ARBA00023235"/>
    </source>
</evidence>
<dbReference type="EC" id="5.3.1.6" evidence="3"/>
<dbReference type="CDD" id="cd01398">
    <property type="entry name" value="RPI_A"/>
    <property type="match status" value="1"/>
</dbReference>
<evidence type="ECO:0000313" key="4">
    <source>
        <dbReference type="EMBL" id="CEI81115.1"/>
    </source>
</evidence>
<dbReference type="GO" id="GO:0009052">
    <property type="term" value="P:pentose-phosphate shunt, non-oxidative branch"/>
    <property type="evidence" value="ECO:0007669"/>
    <property type="project" value="UniProtKB-UniRule"/>
</dbReference>
<dbReference type="GO" id="GO:0005829">
    <property type="term" value="C:cytosol"/>
    <property type="evidence" value="ECO:0007669"/>
    <property type="project" value="TreeGrafter"/>
</dbReference>
<dbReference type="HAMAP" id="MF_00170">
    <property type="entry name" value="Rib_5P_isom_A"/>
    <property type="match status" value="1"/>
</dbReference>
<dbReference type="GO" id="GO:0004751">
    <property type="term" value="F:ribose-5-phosphate isomerase activity"/>
    <property type="evidence" value="ECO:0007669"/>
    <property type="project" value="UniProtKB-UniRule"/>
</dbReference>
<proteinExistence type="inferred from homology"/>
<dbReference type="InterPro" id="IPR020672">
    <property type="entry name" value="Ribose5P_isomerase_typA_subgr"/>
</dbReference>
<dbReference type="Gene3D" id="3.40.50.1360">
    <property type="match status" value="1"/>
</dbReference>
<dbReference type="FunFam" id="3.40.50.1360:FF:000001">
    <property type="entry name" value="Ribose-5-phosphate isomerase A"/>
    <property type="match status" value="1"/>
</dbReference>
<reference evidence="4 5" key="1">
    <citation type="submission" date="2014-11" db="EMBL/GenBank/DDBJ databases">
        <authorList>
            <person name="Urmite Genomes Urmite Genomes"/>
        </authorList>
    </citation>
    <scope>NUCLEOTIDE SEQUENCE [LARGE SCALE GENOMIC DNA]</scope>
    <source>
        <strain evidence="4 5">Oc5</strain>
    </source>
</reference>
<dbReference type="InterPro" id="IPR037171">
    <property type="entry name" value="NagB/RpiA_transferase-like"/>
</dbReference>
<dbReference type="PANTHER" id="PTHR11934:SF0">
    <property type="entry name" value="RIBOSE-5-PHOSPHATE ISOMERASE"/>
    <property type="match status" value="1"/>
</dbReference>
<accession>A0A0A1M734</accession>
<dbReference type="NCBIfam" id="NF001924">
    <property type="entry name" value="PRK00702.1"/>
    <property type="match status" value="1"/>
</dbReference>
<name>A0A0A1M734_9BACI</name>
<dbReference type="GO" id="GO:0006014">
    <property type="term" value="P:D-ribose metabolic process"/>
    <property type="evidence" value="ECO:0007669"/>
    <property type="project" value="TreeGrafter"/>
</dbReference>
<comment type="pathway">
    <text evidence="3">Carbohydrate degradation; pentose phosphate pathway; D-ribose 5-phosphate from D-ribulose 5-phosphate (non-oxidative stage): step 1/1.</text>
</comment>